<reference evidence="2" key="1">
    <citation type="journal article" date="2012" name="Nat. Biotechnol.">
        <title>Reference genome sequence of the model plant Setaria.</title>
        <authorList>
            <person name="Bennetzen J.L."/>
            <person name="Schmutz J."/>
            <person name="Wang H."/>
            <person name="Percifield R."/>
            <person name="Hawkins J."/>
            <person name="Pontaroli A.C."/>
            <person name="Estep M."/>
            <person name="Feng L."/>
            <person name="Vaughn J.N."/>
            <person name="Grimwood J."/>
            <person name="Jenkins J."/>
            <person name="Barry K."/>
            <person name="Lindquist E."/>
            <person name="Hellsten U."/>
            <person name="Deshpande S."/>
            <person name="Wang X."/>
            <person name="Wu X."/>
            <person name="Mitros T."/>
            <person name="Triplett J."/>
            <person name="Yang X."/>
            <person name="Ye C.Y."/>
            <person name="Mauro-Herrera M."/>
            <person name="Wang L."/>
            <person name="Li P."/>
            <person name="Sharma M."/>
            <person name="Sharma R."/>
            <person name="Ronald P.C."/>
            <person name="Panaud O."/>
            <person name="Kellogg E.A."/>
            <person name="Brutnell T.P."/>
            <person name="Doust A.N."/>
            <person name="Tuskan G.A."/>
            <person name="Rokhsar D."/>
            <person name="Devos K.M."/>
        </authorList>
    </citation>
    <scope>NUCLEOTIDE SEQUENCE [LARGE SCALE GENOMIC DNA]</scope>
    <source>
        <strain evidence="2">Yugu1</strain>
    </source>
</reference>
<accession>A0A368SC99</accession>
<gene>
    <name evidence="2" type="ORF">SETIT_9G022300v2</name>
</gene>
<name>A0A368SC99_SETIT</name>
<dbReference type="SUPFAM" id="SSF88723">
    <property type="entry name" value="PIN domain-like"/>
    <property type="match status" value="1"/>
</dbReference>
<dbReference type="AlphaFoldDB" id="A0A368SC99"/>
<dbReference type="InterPro" id="IPR006085">
    <property type="entry name" value="XPG_DNA_repair_N"/>
</dbReference>
<dbReference type="InterPro" id="IPR029060">
    <property type="entry name" value="PIN-like_dom_sf"/>
</dbReference>
<reference evidence="2" key="2">
    <citation type="submission" date="2015-07" db="EMBL/GenBank/DDBJ databases">
        <authorList>
            <person name="Noorani M."/>
        </authorList>
    </citation>
    <scope>NUCLEOTIDE SEQUENCE</scope>
    <source>
        <strain evidence="2">Yugu1</strain>
    </source>
</reference>
<proteinExistence type="predicted"/>
<protein>
    <recommendedName>
        <fullName evidence="1">XPG N-terminal domain-containing protein</fullName>
    </recommendedName>
</protein>
<dbReference type="GO" id="GO:0004518">
    <property type="term" value="F:nuclease activity"/>
    <property type="evidence" value="ECO:0007669"/>
    <property type="project" value="InterPro"/>
</dbReference>
<organism evidence="2">
    <name type="scientific">Setaria italica</name>
    <name type="common">Foxtail millet</name>
    <name type="synonym">Panicum italicum</name>
    <dbReference type="NCBI Taxonomy" id="4555"/>
    <lineage>
        <taxon>Eukaryota</taxon>
        <taxon>Viridiplantae</taxon>
        <taxon>Streptophyta</taxon>
        <taxon>Embryophyta</taxon>
        <taxon>Tracheophyta</taxon>
        <taxon>Spermatophyta</taxon>
        <taxon>Magnoliopsida</taxon>
        <taxon>Liliopsida</taxon>
        <taxon>Poales</taxon>
        <taxon>Poaceae</taxon>
        <taxon>PACMAD clade</taxon>
        <taxon>Panicoideae</taxon>
        <taxon>Panicodae</taxon>
        <taxon>Paniceae</taxon>
        <taxon>Cenchrinae</taxon>
        <taxon>Setaria</taxon>
    </lineage>
</organism>
<dbReference type="Gene3D" id="3.40.50.1010">
    <property type="entry name" value="5'-nuclease"/>
    <property type="match status" value="1"/>
</dbReference>
<dbReference type="STRING" id="4555.A0A368SC99"/>
<sequence length="71" mass="8027">MGIKGLTKLLAEHTVQRWVEDYRGRVIAVDASLSIYQFLVSPRLVRSPPLFSRLLGHIAQSVRKFMQCVGS</sequence>
<feature type="domain" description="XPG N-terminal" evidence="1">
    <location>
        <begin position="1"/>
        <end position="43"/>
    </location>
</feature>
<dbReference type="OrthoDB" id="1937206at2759"/>
<evidence type="ECO:0000313" key="2">
    <source>
        <dbReference type="EMBL" id="RCV40075.1"/>
    </source>
</evidence>
<dbReference type="EMBL" id="CM003536">
    <property type="protein sequence ID" value="RCV40075.1"/>
    <property type="molecule type" value="Genomic_DNA"/>
</dbReference>
<dbReference type="Pfam" id="PF00752">
    <property type="entry name" value="XPG_N"/>
    <property type="match status" value="1"/>
</dbReference>
<evidence type="ECO:0000259" key="1">
    <source>
        <dbReference type="Pfam" id="PF00752"/>
    </source>
</evidence>